<name>A0ABM8EHD8_9BACT</name>
<evidence type="ECO:0000313" key="2">
    <source>
        <dbReference type="EMBL" id="BDV41378.1"/>
    </source>
</evidence>
<keyword evidence="3" id="KW-1185">Reference proteome</keyword>
<evidence type="ECO:0008006" key="4">
    <source>
        <dbReference type="Google" id="ProtNLM"/>
    </source>
</evidence>
<proteinExistence type="predicted"/>
<keyword evidence="1" id="KW-0732">Signal</keyword>
<evidence type="ECO:0000313" key="3">
    <source>
        <dbReference type="Proteomes" id="UP001317705"/>
    </source>
</evidence>
<dbReference type="RefSeq" id="WP_282001362.1">
    <property type="nucleotide sequence ID" value="NZ_AP027151.1"/>
</dbReference>
<accession>A0ABM8EHD8</accession>
<dbReference type="InterPro" id="IPR023824">
    <property type="entry name" value="CHP04073_exosortase-affil"/>
</dbReference>
<evidence type="ECO:0000256" key="1">
    <source>
        <dbReference type="SAM" id="SignalP"/>
    </source>
</evidence>
<organism evidence="2 3">
    <name type="scientific">Geotalea uraniireducens</name>
    <dbReference type="NCBI Taxonomy" id="351604"/>
    <lineage>
        <taxon>Bacteria</taxon>
        <taxon>Pseudomonadati</taxon>
        <taxon>Thermodesulfobacteriota</taxon>
        <taxon>Desulfuromonadia</taxon>
        <taxon>Geobacterales</taxon>
        <taxon>Geobacteraceae</taxon>
        <taxon>Geotalea</taxon>
    </lineage>
</organism>
<sequence>MRSFALFLACAVTLSFATPLFAQDQPKAEFIVEKMAFKLARGITNVGTSIVELPKQSYLSVRDRGAVGYVVGPLKGIGMTLYRAFIGTAEAVFFLVPQPGYYDPMIDPEYVWDGWDKAREEPVAVQDGVPTADRQGDGQ</sequence>
<feature type="chain" id="PRO_5045985225" description="Exosortase system-associated protein, TIGR04073 family" evidence="1">
    <location>
        <begin position="23"/>
        <end position="139"/>
    </location>
</feature>
<feature type="signal peptide" evidence="1">
    <location>
        <begin position="1"/>
        <end position="22"/>
    </location>
</feature>
<dbReference type="Proteomes" id="UP001317705">
    <property type="component" value="Chromosome"/>
</dbReference>
<dbReference type="NCBIfam" id="TIGR04073">
    <property type="entry name" value="exo_TIGR04073"/>
    <property type="match status" value="1"/>
</dbReference>
<protein>
    <recommendedName>
        <fullName evidence="4">Exosortase system-associated protein, TIGR04073 family</fullName>
    </recommendedName>
</protein>
<dbReference type="EMBL" id="AP027151">
    <property type="protein sequence ID" value="BDV41378.1"/>
    <property type="molecule type" value="Genomic_DNA"/>
</dbReference>
<reference evidence="2 3" key="1">
    <citation type="submission" date="2022-12" db="EMBL/GenBank/DDBJ databases">
        <title>Polyphasic characterization of Geotalea uranireducens NIT-SL11 newly isolated from a complex of sewage sludge and microbially reduced graphene oxide.</title>
        <authorList>
            <person name="Xie L."/>
            <person name="Yoshida N."/>
            <person name="Meng L."/>
        </authorList>
    </citation>
    <scope>NUCLEOTIDE SEQUENCE [LARGE SCALE GENOMIC DNA]</scope>
    <source>
        <strain evidence="2 3">NIT-SL11</strain>
    </source>
</reference>
<gene>
    <name evidence="2" type="ORF">GURASL_03010</name>
</gene>